<protein>
    <submittedName>
        <fullName evidence="3">Protein tyrosine phosphatase</fullName>
    </submittedName>
</protein>
<feature type="region of interest" description="Disordered" evidence="1">
    <location>
        <begin position="121"/>
        <end position="143"/>
    </location>
</feature>
<proteinExistence type="predicted"/>
<evidence type="ECO:0000256" key="1">
    <source>
        <dbReference type="SAM" id="MobiDB-lite"/>
    </source>
</evidence>
<feature type="compositionally biased region" description="Basic and acidic residues" evidence="1">
    <location>
        <begin position="134"/>
        <end position="143"/>
    </location>
</feature>
<dbReference type="AlphaFoldDB" id="A0A2G3PHS4"/>
<sequence>MKVLFVCTGNICRSPVAERMLQNLGDARGLQLQVSSAGTRALNGMEMHPESARVLRARGIDPANFRSSMLTADAAEQADLILGMTREHRAFARQLAPARWKRMYALREIASVANPAMGDATNHRNDARIGPTDARLDIEDPIGKPSETFDKVGDAIAQSMEGVLAWLANGKISTSKT</sequence>
<dbReference type="GO" id="GO:0004725">
    <property type="term" value="F:protein tyrosine phosphatase activity"/>
    <property type="evidence" value="ECO:0007669"/>
    <property type="project" value="TreeGrafter"/>
</dbReference>
<dbReference type="Proteomes" id="UP000225108">
    <property type="component" value="Unassembled WGS sequence"/>
</dbReference>
<comment type="caution">
    <text evidence="3">The sequence shown here is derived from an EMBL/GenBank/DDBJ whole genome shotgun (WGS) entry which is preliminary data.</text>
</comment>
<feature type="domain" description="Phosphotyrosine protein phosphatase I" evidence="2">
    <location>
        <begin position="1"/>
        <end position="166"/>
    </location>
</feature>
<dbReference type="SMART" id="SM00226">
    <property type="entry name" value="LMWPc"/>
    <property type="match status" value="1"/>
</dbReference>
<dbReference type="SUPFAM" id="SSF52788">
    <property type="entry name" value="Phosphotyrosine protein phosphatases I"/>
    <property type="match status" value="1"/>
</dbReference>
<accession>A0A2G3PHS4</accession>
<dbReference type="InterPro" id="IPR050438">
    <property type="entry name" value="LMW_PTPase"/>
</dbReference>
<reference evidence="3 4" key="1">
    <citation type="submission" date="2017-10" db="EMBL/GenBank/DDBJ databases">
        <title>The draft genome sequence of Williamsia sp. BULT 1.1 isolated from the semi-arid grassland soils from South Africa.</title>
        <authorList>
            <person name="Kabwe M.H."/>
            <person name="Govender N."/>
            <person name="Mutseka Lunga P."/>
            <person name="Vikram S."/>
            <person name="Makhalanyane T.P."/>
        </authorList>
    </citation>
    <scope>NUCLEOTIDE SEQUENCE [LARGE SCALE GENOMIC DNA]</scope>
    <source>
        <strain evidence="3 4">BULT 1.1</strain>
    </source>
</reference>
<dbReference type="RefSeq" id="WP_099383759.1">
    <property type="nucleotide sequence ID" value="NZ_PEBD01000010.1"/>
</dbReference>
<organism evidence="3 4">
    <name type="scientific">Williamsia marianensis</name>
    <dbReference type="NCBI Taxonomy" id="85044"/>
    <lineage>
        <taxon>Bacteria</taxon>
        <taxon>Bacillati</taxon>
        <taxon>Actinomycetota</taxon>
        <taxon>Actinomycetes</taxon>
        <taxon>Mycobacteriales</taxon>
        <taxon>Nocardiaceae</taxon>
        <taxon>Williamsia</taxon>
    </lineage>
</organism>
<dbReference type="PANTHER" id="PTHR11717:SF31">
    <property type="entry name" value="LOW MOLECULAR WEIGHT PROTEIN-TYROSINE-PHOSPHATASE ETP-RELATED"/>
    <property type="match status" value="1"/>
</dbReference>
<gene>
    <name evidence="3" type="ORF">CSW57_16400</name>
</gene>
<evidence type="ECO:0000313" key="3">
    <source>
        <dbReference type="EMBL" id="PHV65364.1"/>
    </source>
</evidence>
<name>A0A2G3PHS4_WILMA</name>
<dbReference type="Gene3D" id="3.40.50.2300">
    <property type="match status" value="1"/>
</dbReference>
<dbReference type="PANTHER" id="PTHR11717">
    <property type="entry name" value="LOW MOLECULAR WEIGHT PROTEIN TYROSINE PHOSPHATASE"/>
    <property type="match status" value="1"/>
</dbReference>
<dbReference type="InterPro" id="IPR023485">
    <property type="entry name" value="Ptyr_pPase"/>
</dbReference>
<dbReference type="InterPro" id="IPR036196">
    <property type="entry name" value="Ptyr_pPase_sf"/>
</dbReference>
<evidence type="ECO:0000313" key="4">
    <source>
        <dbReference type="Proteomes" id="UP000225108"/>
    </source>
</evidence>
<dbReference type="EMBL" id="PEBD01000010">
    <property type="protein sequence ID" value="PHV65364.1"/>
    <property type="molecule type" value="Genomic_DNA"/>
</dbReference>
<dbReference type="Pfam" id="PF01451">
    <property type="entry name" value="LMWPc"/>
    <property type="match status" value="1"/>
</dbReference>
<evidence type="ECO:0000259" key="2">
    <source>
        <dbReference type="SMART" id="SM00226"/>
    </source>
</evidence>